<evidence type="ECO:0000256" key="3">
    <source>
        <dbReference type="ARBA" id="ARBA00022723"/>
    </source>
</evidence>
<feature type="domain" description="Cytochrome c" evidence="6">
    <location>
        <begin position="24"/>
        <end position="102"/>
    </location>
</feature>
<dbReference type="InterPro" id="IPR036909">
    <property type="entry name" value="Cyt_c-like_dom_sf"/>
</dbReference>
<accession>A0A3B0WHX3</accession>
<keyword evidence="2" id="KW-0349">Heme</keyword>
<keyword evidence="4" id="KW-0249">Electron transport</keyword>
<dbReference type="PANTHER" id="PTHR33751">
    <property type="entry name" value="CBB3-TYPE CYTOCHROME C OXIDASE SUBUNIT FIXP"/>
    <property type="match status" value="1"/>
</dbReference>
<dbReference type="GO" id="GO:0046872">
    <property type="term" value="F:metal ion binding"/>
    <property type="evidence" value="ECO:0007669"/>
    <property type="project" value="UniProtKB-KW"/>
</dbReference>
<protein>
    <submittedName>
        <fullName evidence="7">Cytochrome c554</fullName>
    </submittedName>
</protein>
<sequence length="102" mass="10289">MKHQILAVVSALTLAASANVAFAADAAAGKAKAASCAGCHGANGVSAVPTYPNLAGQKEAYLTKQMKAFKNGSRKDPTMNAMAAPLSDADMANISAFYAGLK</sequence>
<organism evidence="7">
    <name type="scientific">hydrothermal vent metagenome</name>
    <dbReference type="NCBI Taxonomy" id="652676"/>
    <lineage>
        <taxon>unclassified sequences</taxon>
        <taxon>metagenomes</taxon>
        <taxon>ecological metagenomes</taxon>
    </lineage>
</organism>
<dbReference type="AlphaFoldDB" id="A0A3B0WHX3"/>
<evidence type="ECO:0000313" key="7">
    <source>
        <dbReference type="EMBL" id="VAW55628.1"/>
    </source>
</evidence>
<evidence type="ECO:0000259" key="6">
    <source>
        <dbReference type="PROSITE" id="PS51007"/>
    </source>
</evidence>
<dbReference type="PANTHER" id="PTHR33751:SF9">
    <property type="entry name" value="CYTOCHROME C4"/>
    <property type="match status" value="1"/>
</dbReference>
<dbReference type="GO" id="GO:0009055">
    <property type="term" value="F:electron transfer activity"/>
    <property type="evidence" value="ECO:0007669"/>
    <property type="project" value="InterPro"/>
</dbReference>
<keyword evidence="3" id="KW-0479">Metal-binding</keyword>
<gene>
    <name evidence="7" type="ORF">MNBD_GAMMA05-2192</name>
</gene>
<dbReference type="Pfam" id="PF00034">
    <property type="entry name" value="Cytochrom_C"/>
    <property type="match status" value="1"/>
</dbReference>
<dbReference type="GO" id="GO:0020037">
    <property type="term" value="F:heme binding"/>
    <property type="evidence" value="ECO:0007669"/>
    <property type="project" value="InterPro"/>
</dbReference>
<dbReference type="InterPro" id="IPR050597">
    <property type="entry name" value="Cytochrome_c_Oxidase_Subunit"/>
</dbReference>
<name>A0A3B0WHX3_9ZZZZ</name>
<evidence type="ECO:0000256" key="2">
    <source>
        <dbReference type="ARBA" id="ARBA00022617"/>
    </source>
</evidence>
<dbReference type="InterPro" id="IPR009056">
    <property type="entry name" value="Cyt_c-like_dom"/>
</dbReference>
<evidence type="ECO:0000256" key="5">
    <source>
        <dbReference type="ARBA" id="ARBA00023004"/>
    </source>
</evidence>
<dbReference type="EMBL" id="UOFE01000049">
    <property type="protein sequence ID" value="VAW55628.1"/>
    <property type="molecule type" value="Genomic_DNA"/>
</dbReference>
<dbReference type="Gene3D" id="1.10.760.10">
    <property type="entry name" value="Cytochrome c-like domain"/>
    <property type="match status" value="1"/>
</dbReference>
<keyword evidence="5" id="KW-0408">Iron</keyword>
<proteinExistence type="predicted"/>
<dbReference type="PROSITE" id="PS51007">
    <property type="entry name" value="CYTC"/>
    <property type="match status" value="1"/>
</dbReference>
<dbReference type="SUPFAM" id="SSF46626">
    <property type="entry name" value="Cytochrome c"/>
    <property type="match status" value="1"/>
</dbReference>
<evidence type="ECO:0000256" key="4">
    <source>
        <dbReference type="ARBA" id="ARBA00022982"/>
    </source>
</evidence>
<evidence type="ECO:0000256" key="1">
    <source>
        <dbReference type="ARBA" id="ARBA00022448"/>
    </source>
</evidence>
<keyword evidence="1" id="KW-0813">Transport</keyword>
<reference evidence="7" key="1">
    <citation type="submission" date="2018-06" db="EMBL/GenBank/DDBJ databases">
        <authorList>
            <person name="Zhirakovskaya E."/>
        </authorList>
    </citation>
    <scope>NUCLEOTIDE SEQUENCE</scope>
</reference>